<organism evidence="7 8">
    <name type="scientific">Siminovitchia terrae</name>
    <name type="common">Bacillus terrae</name>
    <dbReference type="NCBI Taxonomy" id="1914933"/>
    <lineage>
        <taxon>Bacteria</taxon>
        <taxon>Bacillati</taxon>
        <taxon>Bacillota</taxon>
        <taxon>Bacilli</taxon>
        <taxon>Bacillales</taxon>
        <taxon>Bacillaceae</taxon>
        <taxon>Siminovitchia</taxon>
    </lineage>
</organism>
<comment type="subcellular location">
    <subcellularLocation>
        <location evidence="1">Membrane</location>
        <topology evidence="1">Multi-pass membrane protein</topology>
    </subcellularLocation>
</comment>
<gene>
    <name evidence="7" type="ORF">D5F11_001205</name>
</gene>
<evidence type="ECO:0000313" key="8">
    <source>
        <dbReference type="Proteomes" id="UP000287296"/>
    </source>
</evidence>
<keyword evidence="5 6" id="KW-0472">Membrane</keyword>
<dbReference type="PANTHER" id="PTHR21716">
    <property type="entry name" value="TRANSMEMBRANE PROTEIN"/>
    <property type="match status" value="1"/>
</dbReference>
<feature type="transmembrane region" description="Helical" evidence="6">
    <location>
        <begin position="35"/>
        <end position="60"/>
    </location>
</feature>
<evidence type="ECO:0000256" key="2">
    <source>
        <dbReference type="ARBA" id="ARBA00009773"/>
    </source>
</evidence>
<proteinExistence type="inferred from homology"/>
<feature type="transmembrane region" description="Helical" evidence="6">
    <location>
        <begin position="313"/>
        <end position="340"/>
    </location>
</feature>
<name>A0A429XDW0_SIMTE</name>
<evidence type="ECO:0000256" key="5">
    <source>
        <dbReference type="ARBA" id="ARBA00023136"/>
    </source>
</evidence>
<comment type="caution">
    <text evidence="7">The sequence shown here is derived from an EMBL/GenBank/DDBJ whole genome shotgun (WGS) entry which is preliminary data.</text>
</comment>
<dbReference type="Pfam" id="PF01594">
    <property type="entry name" value="AI-2E_transport"/>
    <property type="match status" value="1"/>
</dbReference>
<dbReference type="OrthoDB" id="9793390at2"/>
<dbReference type="InterPro" id="IPR002549">
    <property type="entry name" value="AI-2E-like"/>
</dbReference>
<accession>A0A429XDW0</accession>
<evidence type="ECO:0000256" key="3">
    <source>
        <dbReference type="ARBA" id="ARBA00022692"/>
    </source>
</evidence>
<feature type="transmembrane region" description="Helical" evidence="6">
    <location>
        <begin position="9"/>
        <end position="29"/>
    </location>
</feature>
<feature type="transmembrane region" description="Helical" evidence="6">
    <location>
        <begin position="221"/>
        <end position="238"/>
    </location>
</feature>
<keyword evidence="4 6" id="KW-1133">Transmembrane helix</keyword>
<dbReference type="PANTHER" id="PTHR21716:SF15">
    <property type="entry name" value="TRANSPORT PROTEIN YRRI-RELATED"/>
    <property type="match status" value="1"/>
</dbReference>
<sequence length="357" mass="40125">MLKQKRHRLIYNLAIVLLLFIILYCFLLIKPLWKPVFTIVCIGLLPFIIGGFIAYLLYPIVERIEMLGINRIVAILSIYVLFFGGMGYALYMGIPVLIDQISHFSEHIPELAEHYKGLVKGLHESTSRWPDGIQAQIEERVDDFEQWLNKFLEKIMSIFKGLFNFIFILAVIPFISFYILKDLDLIKQAAWYMTPKRWRKQGKDFLTAVNISLGGYIRGQLLVCLIIGTISSLLFWMIGLDYPVIMGSIVAFTNIIPYFGPVIGAVPVTAFALLSSVKLAMMSVGIIVLLQLLEGNVLSPYIVGKSINIHPLFIIAALIIGGEAGGVIGMLVAVPLLAIFKVAVVHSRDYFIKVKQT</sequence>
<keyword evidence="3 6" id="KW-0812">Transmembrane</keyword>
<comment type="similarity">
    <text evidence="2">Belongs to the autoinducer-2 exporter (AI-2E) (TC 2.A.86) family.</text>
</comment>
<dbReference type="RefSeq" id="WP_120114883.1">
    <property type="nucleotide sequence ID" value="NZ_DAMDJW010000024.1"/>
</dbReference>
<evidence type="ECO:0000256" key="1">
    <source>
        <dbReference type="ARBA" id="ARBA00004141"/>
    </source>
</evidence>
<reference evidence="7 8" key="1">
    <citation type="submission" date="2018-12" db="EMBL/GenBank/DDBJ databases">
        <authorList>
            <person name="Sun L."/>
            <person name="Chen Z."/>
        </authorList>
    </citation>
    <scope>NUCLEOTIDE SEQUENCE [LARGE SCALE GENOMIC DNA]</scope>
    <source>
        <strain evidence="7 8">LMG 29736</strain>
    </source>
</reference>
<feature type="transmembrane region" description="Helical" evidence="6">
    <location>
        <begin position="158"/>
        <end position="180"/>
    </location>
</feature>
<dbReference type="GO" id="GO:0055085">
    <property type="term" value="P:transmembrane transport"/>
    <property type="evidence" value="ECO:0007669"/>
    <property type="project" value="TreeGrafter"/>
</dbReference>
<dbReference type="GO" id="GO:0016020">
    <property type="term" value="C:membrane"/>
    <property type="evidence" value="ECO:0007669"/>
    <property type="project" value="UniProtKB-SubCell"/>
</dbReference>
<protein>
    <submittedName>
        <fullName evidence="7">AI-2E family transporter</fullName>
    </submittedName>
</protein>
<evidence type="ECO:0000256" key="4">
    <source>
        <dbReference type="ARBA" id="ARBA00022989"/>
    </source>
</evidence>
<evidence type="ECO:0000313" key="7">
    <source>
        <dbReference type="EMBL" id="RST61532.1"/>
    </source>
</evidence>
<dbReference type="Proteomes" id="UP000287296">
    <property type="component" value="Unassembled WGS sequence"/>
</dbReference>
<feature type="transmembrane region" description="Helical" evidence="6">
    <location>
        <begin position="72"/>
        <end position="94"/>
    </location>
</feature>
<evidence type="ECO:0000256" key="6">
    <source>
        <dbReference type="SAM" id="Phobius"/>
    </source>
</evidence>
<dbReference type="EMBL" id="QYTW02000001">
    <property type="protein sequence ID" value="RST61532.1"/>
    <property type="molecule type" value="Genomic_DNA"/>
</dbReference>
<dbReference type="AlphaFoldDB" id="A0A429XDW0"/>